<dbReference type="Gene3D" id="3.30.420.10">
    <property type="entry name" value="Ribonuclease H-like superfamily/Ribonuclease H"/>
    <property type="match status" value="1"/>
</dbReference>
<reference evidence="4 5" key="1">
    <citation type="submission" date="2024-10" db="EMBL/GenBank/DDBJ databases">
        <title>Updated reference genomes for cyclostephanoid diatoms.</title>
        <authorList>
            <person name="Roberts W.R."/>
            <person name="Alverson A.J."/>
        </authorList>
    </citation>
    <scope>NUCLEOTIDE SEQUENCE [LARGE SCALE GENOMIC DNA]</scope>
    <source>
        <strain evidence="4 5">AJA232-27</strain>
    </source>
</reference>
<dbReference type="InterPro" id="IPR012337">
    <property type="entry name" value="RNaseH-like_sf"/>
</dbReference>
<accession>A0ABD3M842</accession>
<dbReference type="InterPro" id="IPR036397">
    <property type="entry name" value="RNaseH_sf"/>
</dbReference>
<dbReference type="AlphaFoldDB" id="A0ABD3M842"/>
<dbReference type="PANTHER" id="PTHR13620:SF104">
    <property type="entry name" value="EXONUCLEASE 3'-5' DOMAIN-CONTAINING PROTEIN 2"/>
    <property type="match status" value="1"/>
</dbReference>
<dbReference type="Pfam" id="PF01612">
    <property type="entry name" value="DNA_pol_A_exo1"/>
    <property type="match status" value="1"/>
</dbReference>
<dbReference type="SUPFAM" id="SSF53098">
    <property type="entry name" value="Ribonuclease H-like"/>
    <property type="match status" value="1"/>
</dbReference>
<organism evidence="4 5">
    <name type="scientific">Discostella pseudostelligera</name>
    <dbReference type="NCBI Taxonomy" id="259834"/>
    <lineage>
        <taxon>Eukaryota</taxon>
        <taxon>Sar</taxon>
        <taxon>Stramenopiles</taxon>
        <taxon>Ochrophyta</taxon>
        <taxon>Bacillariophyta</taxon>
        <taxon>Coscinodiscophyceae</taxon>
        <taxon>Thalassiosirophycidae</taxon>
        <taxon>Stephanodiscales</taxon>
        <taxon>Stephanodiscaceae</taxon>
        <taxon>Discostella</taxon>
    </lineage>
</organism>
<evidence type="ECO:0000313" key="4">
    <source>
        <dbReference type="EMBL" id="KAL3760194.1"/>
    </source>
</evidence>
<keyword evidence="1" id="KW-0540">Nuclease</keyword>
<evidence type="ECO:0000313" key="5">
    <source>
        <dbReference type="Proteomes" id="UP001530293"/>
    </source>
</evidence>
<comment type="caution">
    <text evidence="4">The sequence shown here is derived from an EMBL/GenBank/DDBJ whole genome shotgun (WGS) entry which is preliminary data.</text>
</comment>
<feature type="domain" description="3'-5' exonuclease" evidence="3">
    <location>
        <begin position="118"/>
        <end position="284"/>
    </location>
</feature>
<protein>
    <recommendedName>
        <fullName evidence="3">3'-5' exonuclease domain-containing protein</fullName>
    </recommendedName>
</protein>
<gene>
    <name evidence="4" type="ORF">ACHAWU_001704</name>
</gene>
<dbReference type="GO" id="GO:0008408">
    <property type="term" value="F:3'-5' exonuclease activity"/>
    <property type="evidence" value="ECO:0007669"/>
    <property type="project" value="UniProtKB-ARBA"/>
</dbReference>
<evidence type="ECO:0000256" key="2">
    <source>
        <dbReference type="ARBA" id="ARBA00022801"/>
    </source>
</evidence>
<keyword evidence="2" id="KW-0378">Hydrolase</keyword>
<proteinExistence type="predicted"/>
<name>A0ABD3M842_9STRA</name>
<evidence type="ECO:0000259" key="3">
    <source>
        <dbReference type="Pfam" id="PF01612"/>
    </source>
</evidence>
<keyword evidence="5" id="KW-1185">Reference proteome</keyword>
<sequence>MDKEVKKCSTRFLHWDVSYKEAKHLCKYHRQPVFKGLAMAMNELGEVCIQFHVYSDSHDQMMTALQAFLRMTHNIGLPEVKIFFTVNPAGDKQFYMRMLPSLQYKDPQCMATSNIKNTVRTLIEEASVTKIGLDAEWNRSIDSRGMQIGVSKVQTIQIAYRNPENKILRLESLLGRNDSMHIFRANVSADLVKIAKDFHIDDMKNVDQKSRCNVHNLGVFACNRDVITDRGSSLQLIVKAVLNIILDKSLQCSDWGGELSNKQIQYAAIDAAVSLEVGEKLDKMPNLTRRLMSHELIPGQKVDLIPRHGSVACMATWAASATIVQSKKCRCPLGMVYGKRDTQR</sequence>
<dbReference type="EMBL" id="JALLBG020000190">
    <property type="protein sequence ID" value="KAL3760194.1"/>
    <property type="molecule type" value="Genomic_DNA"/>
</dbReference>
<evidence type="ECO:0000256" key="1">
    <source>
        <dbReference type="ARBA" id="ARBA00022722"/>
    </source>
</evidence>
<dbReference type="Proteomes" id="UP001530293">
    <property type="component" value="Unassembled WGS sequence"/>
</dbReference>
<dbReference type="PANTHER" id="PTHR13620">
    <property type="entry name" value="3-5 EXONUCLEASE"/>
    <property type="match status" value="1"/>
</dbReference>
<dbReference type="InterPro" id="IPR002562">
    <property type="entry name" value="3'-5'_exonuclease_dom"/>
</dbReference>
<dbReference type="InterPro" id="IPR051132">
    <property type="entry name" value="3-5_Exonuclease_domain"/>
</dbReference>